<evidence type="ECO:0000313" key="6">
    <source>
        <dbReference type="Proteomes" id="UP001177023"/>
    </source>
</evidence>
<feature type="non-terminal residue" evidence="5">
    <location>
        <position position="283"/>
    </location>
</feature>
<reference evidence="5" key="1">
    <citation type="submission" date="2023-06" db="EMBL/GenBank/DDBJ databases">
        <authorList>
            <person name="Delattre M."/>
        </authorList>
    </citation>
    <scope>NUCLEOTIDE SEQUENCE</scope>
    <source>
        <strain evidence="5">AF72</strain>
    </source>
</reference>
<dbReference type="Pfam" id="PF04641">
    <property type="entry name" value="Rtf2"/>
    <property type="match status" value="1"/>
</dbReference>
<keyword evidence="6" id="KW-1185">Reference proteome</keyword>
<organism evidence="5 6">
    <name type="scientific">Mesorhabditis spiculigera</name>
    <dbReference type="NCBI Taxonomy" id="96644"/>
    <lineage>
        <taxon>Eukaryota</taxon>
        <taxon>Metazoa</taxon>
        <taxon>Ecdysozoa</taxon>
        <taxon>Nematoda</taxon>
        <taxon>Chromadorea</taxon>
        <taxon>Rhabditida</taxon>
        <taxon>Rhabditina</taxon>
        <taxon>Rhabditomorpha</taxon>
        <taxon>Rhabditoidea</taxon>
        <taxon>Rhabditidae</taxon>
        <taxon>Mesorhabditinae</taxon>
        <taxon>Mesorhabditis</taxon>
    </lineage>
</organism>
<comment type="caution">
    <text evidence="5">The sequence shown here is derived from an EMBL/GenBank/DDBJ whole genome shotgun (WGS) entry which is preliminary data.</text>
</comment>
<name>A0AA36CVD2_9BILA</name>
<dbReference type="PANTHER" id="PTHR12775:SF0">
    <property type="entry name" value="REPLICATION TERMINATION FACTOR 2"/>
    <property type="match status" value="1"/>
</dbReference>
<proteinExistence type="inferred from homology"/>
<dbReference type="EMBL" id="CATQJA010002642">
    <property type="protein sequence ID" value="CAJ0575996.1"/>
    <property type="molecule type" value="Genomic_DNA"/>
</dbReference>
<dbReference type="AlphaFoldDB" id="A0AA36CVD2"/>
<accession>A0AA36CVD2</accession>
<comment type="similarity">
    <text evidence="1">Belongs to the rtf2 family.</text>
</comment>
<dbReference type="GO" id="GO:0005634">
    <property type="term" value="C:nucleus"/>
    <property type="evidence" value="ECO:0007669"/>
    <property type="project" value="TreeGrafter"/>
</dbReference>
<gene>
    <name evidence="5" type="ORF">MSPICULIGERA_LOCUS14296</name>
</gene>
<dbReference type="PANTHER" id="PTHR12775">
    <property type="entry name" value="PROTEIN C20ORF43 HOMOLOG"/>
    <property type="match status" value="1"/>
</dbReference>
<dbReference type="InterPro" id="IPR027799">
    <property type="entry name" value="Rtf2_RING-finger"/>
</dbReference>
<evidence type="ECO:0000256" key="1">
    <source>
        <dbReference type="ARBA" id="ARBA00009885"/>
    </source>
</evidence>
<evidence type="ECO:0000256" key="4">
    <source>
        <dbReference type="SAM" id="MobiDB-lite"/>
    </source>
</evidence>
<sequence>MGADGGTIPKRCELVPKKKKTEKIEKAVKNAVRWKNCQVSQQPLKKPIIACRFGRLYNKDAVIEAILNKTIAKVENTAHIKGTKDFKELRLTDNKDFNTEGVKGDGYQDLNVTPYICPITTAPMNGNQNFVVNWKCGCVFSEKALNEIKTDACHGCNGPISADDMVVLYPDDELLEKYKERLVAERKAAKEKKAAIKAEPKEASPDDLKNPSAAGAANQIKKPAAPKRKMEIAPLKGASAAKKAVSIQDDPNTSAAYKNLFTSCEAARNKPEQHWVTHNPLFY</sequence>
<evidence type="ECO:0000256" key="2">
    <source>
        <dbReference type="ARBA" id="ARBA00015157"/>
    </source>
</evidence>
<dbReference type="GO" id="GO:0006274">
    <property type="term" value="P:DNA replication termination"/>
    <property type="evidence" value="ECO:0007669"/>
    <property type="project" value="TreeGrafter"/>
</dbReference>
<evidence type="ECO:0000256" key="3">
    <source>
        <dbReference type="ARBA" id="ARBA00030367"/>
    </source>
</evidence>
<dbReference type="CDD" id="cd16653">
    <property type="entry name" value="RING-like_Rtf2"/>
    <property type="match status" value="1"/>
</dbReference>
<feature type="region of interest" description="Disordered" evidence="4">
    <location>
        <begin position="191"/>
        <end position="228"/>
    </location>
</feature>
<dbReference type="Proteomes" id="UP001177023">
    <property type="component" value="Unassembled WGS sequence"/>
</dbReference>
<feature type="compositionally biased region" description="Basic and acidic residues" evidence="4">
    <location>
        <begin position="191"/>
        <end position="209"/>
    </location>
</feature>
<dbReference type="InterPro" id="IPR006735">
    <property type="entry name" value="Rtf2"/>
</dbReference>
<protein>
    <recommendedName>
        <fullName evidence="2">Replication termination factor 2</fullName>
    </recommendedName>
    <alternativeName>
        <fullName evidence="3">Replication termination factor 2 domain-containing protein 1</fullName>
    </alternativeName>
</protein>
<evidence type="ECO:0000313" key="5">
    <source>
        <dbReference type="EMBL" id="CAJ0575996.1"/>
    </source>
</evidence>